<gene>
    <name evidence="1" type="ORF">HY3_01905</name>
</gene>
<organism evidence="1 2">
    <name type="scientific">Hyphomonas pacifica</name>
    <dbReference type="NCBI Taxonomy" id="1280941"/>
    <lineage>
        <taxon>Bacteria</taxon>
        <taxon>Pseudomonadati</taxon>
        <taxon>Pseudomonadota</taxon>
        <taxon>Alphaproteobacteria</taxon>
        <taxon>Hyphomonadales</taxon>
        <taxon>Hyphomonadaceae</taxon>
        <taxon>Hyphomonas</taxon>
    </lineage>
</organism>
<evidence type="ECO:0000313" key="2">
    <source>
        <dbReference type="Proteomes" id="UP000249123"/>
    </source>
</evidence>
<accession>A0A062TUN9</accession>
<keyword evidence="2" id="KW-1185">Reference proteome</keyword>
<comment type="caution">
    <text evidence="1">The sequence shown here is derived from an EMBL/GenBank/DDBJ whole genome shotgun (WGS) entry which is preliminary data.</text>
</comment>
<proteinExistence type="predicted"/>
<dbReference type="AlphaFoldDB" id="A0A062TUN9"/>
<protein>
    <recommendedName>
        <fullName evidence="3">DUF3617 family protein</fullName>
    </recommendedName>
</protein>
<dbReference type="EMBL" id="AWFB01000012">
    <property type="protein sequence ID" value="RAN34385.1"/>
    <property type="molecule type" value="Genomic_DNA"/>
</dbReference>
<evidence type="ECO:0008006" key="3">
    <source>
        <dbReference type="Google" id="ProtNLM"/>
    </source>
</evidence>
<reference evidence="1 2" key="1">
    <citation type="submission" date="2013-04" db="EMBL/GenBank/DDBJ databases">
        <title>Hyphomonas sp. T24B3 Genome Sequencing.</title>
        <authorList>
            <person name="Lai Q."/>
            <person name="Shao Z."/>
        </authorList>
    </citation>
    <scope>NUCLEOTIDE SEQUENCE [LARGE SCALE GENOMIC DNA]</scope>
    <source>
        <strain evidence="1 2">T24B3</strain>
    </source>
</reference>
<evidence type="ECO:0000313" key="1">
    <source>
        <dbReference type="EMBL" id="RAN34385.1"/>
    </source>
</evidence>
<name>A0A062TUN9_9PROT</name>
<accession>A0A328JQP5</accession>
<dbReference type="Proteomes" id="UP000249123">
    <property type="component" value="Unassembled WGS sequence"/>
</dbReference>
<sequence>MGVALAGLAMGLPGLPALAQASGDFGKGAWTDTSFMTQTMPDGTKNERETSSGSICIDDGNNSLSAVDQTFLKTYADRQCVISEENFSSNGNLTTMDAQITCGPLSGNLRVHYAFNLVRVSSSFEVETGEGTATIFNSSRWQRSGDGC</sequence>